<evidence type="ECO:0000313" key="3">
    <source>
        <dbReference type="EMBL" id="CBH16395.1"/>
    </source>
</evidence>
<dbReference type="GO" id="GO:0016020">
    <property type="term" value="C:membrane"/>
    <property type="evidence" value="ECO:0007669"/>
    <property type="project" value="InterPro"/>
</dbReference>
<feature type="transmembrane region" description="Helical" evidence="2">
    <location>
        <begin position="347"/>
        <end position="374"/>
    </location>
</feature>
<name>D0A551_TRYB9</name>
<proteinExistence type="inferred from homology"/>
<dbReference type="InterPro" id="IPR002528">
    <property type="entry name" value="MATE_fam"/>
</dbReference>
<comment type="similarity">
    <text evidence="1">Belongs to the multi antimicrobial extrusion (MATE) (TC 2.A.66.1) family.</text>
</comment>
<feature type="transmembrane region" description="Helical" evidence="2">
    <location>
        <begin position="236"/>
        <end position="256"/>
    </location>
</feature>
<feature type="transmembrane region" description="Helical" evidence="2">
    <location>
        <begin position="262"/>
        <end position="285"/>
    </location>
</feature>
<feature type="transmembrane region" description="Helical" evidence="2">
    <location>
        <begin position="306"/>
        <end position="327"/>
    </location>
</feature>
<organism evidence="3 4">
    <name type="scientific">Trypanosoma brucei gambiense (strain MHOM/CI/86/DAL972)</name>
    <dbReference type="NCBI Taxonomy" id="679716"/>
    <lineage>
        <taxon>Eukaryota</taxon>
        <taxon>Discoba</taxon>
        <taxon>Euglenozoa</taxon>
        <taxon>Kinetoplastea</taxon>
        <taxon>Metakinetoplastina</taxon>
        <taxon>Trypanosomatida</taxon>
        <taxon>Trypanosomatidae</taxon>
        <taxon>Trypanosoma</taxon>
    </lineage>
</organism>
<dbReference type="NCBIfam" id="TIGR00797">
    <property type="entry name" value="matE"/>
    <property type="match status" value="1"/>
</dbReference>
<keyword evidence="2" id="KW-1133">Transmembrane helix</keyword>
<gene>
    <name evidence="3" type="ORF">TbgDal_X14940</name>
</gene>
<dbReference type="VEuPathDB" id="TriTrypDB:Tbg972.10.14940"/>
<dbReference type="Proteomes" id="UP000002316">
    <property type="component" value="Chromosome 10"/>
</dbReference>
<dbReference type="PANTHER" id="PTHR11206">
    <property type="entry name" value="MULTIDRUG RESISTANCE PROTEIN"/>
    <property type="match status" value="1"/>
</dbReference>
<sequence length="534" mass="57442">MKASLTSVGDYPPVSFPFCLFLFLLLLLRTSRRGIFFLVRFPPHHKSLKEIIMTAKPASQCKEGKEGRVQDRCADGDEGLVTLLIQTLKILIPTDISGILMMASQTITLMFVGNHLGEKGMSEYSAGLLVFNVLAMSIVCGLGAAIDTISSQAYGHDPHSPLIGETLQRALVIDLVLWALMSIFFITSKPFMVFSFGEGLGEGGALFLAHCPLYLLAQIVSGVVSKTLLAQRQPSLVALANFVSAVASPFINYYLTPLGVHGAAWALGCTVSVCAIAVSLIAAFHPAVVIFDAPWPSPALLRKDEWITFLRVGLPSLVAVCAEWWAFELQACFAVTISPLALAVVGVFMNILSLLFALSLGISVSASVIVGNALGSGRYKFSKRYAKFIIICDIVLGVATAAALVYNGAFVARLYTNVPSVAKAVESTMPLVALTHMADSLQLCLQGIFRGAGQPKQAAQGVLLTLWFVGIPSIALYVLVFKWGVKGVIGGLLTGMVFEVILLYCLMSRWDWKKLAQKALELTEGEEKALLSTN</sequence>
<evidence type="ECO:0000256" key="1">
    <source>
        <dbReference type="ARBA" id="ARBA00010199"/>
    </source>
</evidence>
<reference evidence="4" key="1">
    <citation type="journal article" date="2010" name="PLoS Negl. Trop. Dis.">
        <title>The genome sequence of Trypanosoma brucei gambiense, causative agent of chronic human african trypanosomiasis.</title>
        <authorList>
            <person name="Jackson A.P."/>
            <person name="Sanders M."/>
            <person name="Berry A."/>
            <person name="McQuillan J."/>
            <person name="Aslett M.A."/>
            <person name="Quail M.A."/>
            <person name="Chukualim B."/>
            <person name="Capewell P."/>
            <person name="MacLeod A."/>
            <person name="Melville S.E."/>
            <person name="Gibson W."/>
            <person name="Barry J.D."/>
            <person name="Berriman M."/>
            <person name="Hertz-Fowler C."/>
        </authorList>
    </citation>
    <scope>NUCLEOTIDE SEQUENCE [LARGE SCALE GENOMIC DNA]</scope>
    <source>
        <strain evidence="4">MHOM/CI/86/DAL972</strain>
    </source>
</reference>
<dbReference type="KEGG" id="tbg:TbgDal_X14940"/>
<protein>
    <submittedName>
        <fullName evidence="3">Membrane transporter protein, putative</fullName>
    </submittedName>
</protein>
<feature type="transmembrane region" description="Helical" evidence="2">
    <location>
        <begin position="487"/>
        <end position="507"/>
    </location>
</feature>
<feature type="transmembrane region" description="Helical" evidence="2">
    <location>
        <begin position="461"/>
        <end position="481"/>
    </location>
</feature>
<dbReference type="GeneID" id="23864707"/>
<feature type="transmembrane region" description="Helical" evidence="2">
    <location>
        <begin position="12"/>
        <end position="28"/>
    </location>
</feature>
<dbReference type="GO" id="GO:0015297">
    <property type="term" value="F:antiporter activity"/>
    <property type="evidence" value="ECO:0007669"/>
    <property type="project" value="InterPro"/>
</dbReference>
<feature type="transmembrane region" description="Helical" evidence="2">
    <location>
        <begin position="124"/>
        <end position="146"/>
    </location>
</feature>
<accession>D0A551</accession>
<evidence type="ECO:0000313" key="4">
    <source>
        <dbReference type="Proteomes" id="UP000002316"/>
    </source>
</evidence>
<feature type="transmembrane region" description="Helical" evidence="2">
    <location>
        <begin position="206"/>
        <end position="224"/>
    </location>
</feature>
<dbReference type="GO" id="GO:0042910">
    <property type="term" value="F:xenobiotic transmembrane transporter activity"/>
    <property type="evidence" value="ECO:0007669"/>
    <property type="project" value="InterPro"/>
</dbReference>
<dbReference type="AlphaFoldDB" id="D0A551"/>
<keyword evidence="2" id="KW-0472">Membrane</keyword>
<feature type="transmembrane region" description="Helical" evidence="2">
    <location>
        <begin position="167"/>
        <end position="186"/>
    </location>
</feature>
<keyword evidence="2" id="KW-0812">Transmembrane</keyword>
<dbReference type="OrthoDB" id="2126698at2759"/>
<evidence type="ECO:0000256" key="2">
    <source>
        <dbReference type="SAM" id="Phobius"/>
    </source>
</evidence>
<dbReference type="RefSeq" id="XP_011778659.1">
    <property type="nucleotide sequence ID" value="XM_011780357.1"/>
</dbReference>
<dbReference type="EMBL" id="FN554973">
    <property type="protein sequence ID" value="CBH16395.1"/>
    <property type="molecule type" value="Genomic_DNA"/>
</dbReference>
<feature type="transmembrane region" description="Helical" evidence="2">
    <location>
        <begin position="386"/>
        <end position="409"/>
    </location>
</feature>
<dbReference type="Pfam" id="PF01554">
    <property type="entry name" value="MatE"/>
    <property type="match status" value="2"/>
</dbReference>